<evidence type="ECO:0000313" key="2">
    <source>
        <dbReference type="EMBL" id="HBH1541629.1"/>
    </source>
</evidence>
<reference evidence="2" key="2">
    <citation type="submission" date="2021-06" db="EMBL/GenBank/DDBJ databases">
        <authorList>
            <consortium name="NCBI Pathogen Detection Project"/>
        </authorList>
    </citation>
    <scope>NUCLEOTIDE SEQUENCE</scope>
    <source>
        <strain evidence="2">HN1000</strain>
    </source>
</reference>
<dbReference type="EMBL" id="DAEPXK010000008">
    <property type="protein sequence ID" value="HBH1541629.1"/>
    <property type="molecule type" value="Genomic_DNA"/>
</dbReference>
<feature type="domain" description="SF4 helicase" evidence="1">
    <location>
        <begin position="217"/>
        <end position="509"/>
    </location>
</feature>
<dbReference type="RefSeq" id="WP_074105782.1">
    <property type="nucleotide sequence ID" value="NZ_BING01000001.1"/>
</dbReference>
<gene>
    <name evidence="2" type="ORF">KRM00_001092</name>
</gene>
<dbReference type="GO" id="GO:0006260">
    <property type="term" value="P:DNA replication"/>
    <property type="evidence" value="ECO:0007669"/>
    <property type="project" value="InterPro"/>
</dbReference>
<proteinExistence type="predicted"/>
<evidence type="ECO:0000313" key="3">
    <source>
        <dbReference type="Proteomes" id="UP000878956"/>
    </source>
</evidence>
<comment type="caution">
    <text evidence="2">The sequence shown here is derived from an EMBL/GenBank/DDBJ whole genome shotgun (WGS) entry which is preliminary data.</text>
</comment>
<organism evidence="2 3">
    <name type="scientific">Clostridioides difficile</name>
    <name type="common">Peptoclostridium difficile</name>
    <dbReference type="NCBI Taxonomy" id="1496"/>
    <lineage>
        <taxon>Bacteria</taxon>
        <taxon>Bacillati</taxon>
        <taxon>Bacillota</taxon>
        <taxon>Clostridia</taxon>
        <taxon>Peptostreptococcales</taxon>
        <taxon>Peptostreptococcaceae</taxon>
        <taxon>Clostridioides</taxon>
    </lineage>
</organism>
<dbReference type="SUPFAM" id="SSF52540">
    <property type="entry name" value="P-loop containing nucleoside triphosphate hydrolases"/>
    <property type="match status" value="1"/>
</dbReference>
<dbReference type="AlphaFoldDB" id="A0AAN5VJV4"/>
<accession>A0AAN5VJV4</accession>
<dbReference type="InterPro" id="IPR007694">
    <property type="entry name" value="DNA_helicase_DnaB-like_C"/>
</dbReference>
<dbReference type="InterPro" id="IPR027417">
    <property type="entry name" value="P-loop_NTPase"/>
</dbReference>
<dbReference type="Proteomes" id="UP000878956">
    <property type="component" value="Unassembled WGS sequence"/>
</dbReference>
<dbReference type="GO" id="GO:0003678">
    <property type="term" value="F:DNA helicase activity"/>
    <property type="evidence" value="ECO:0007669"/>
    <property type="project" value="InterPro"/>
</dbReference>
<reference evidence="2" key="1">
    <citation type="journal article" date="2018" name="Genome Biol.">
        <title>SKESA: strategic k-mer extension for scrupulous assemblies.</title>
        <authorList>
            <person name="Souvorov A."/>
            <person name="Agarwala R."/>
            <person name="Lipman D.J."/>
        </authorList>
    </citation>
    <scope>NUCLEOTIDE SEQUENCE</scope>
    <source>
        <strain evidence="2">HN1000</strain>
    </source>
</reference>
<protein>
    <recommendedName>
        <fullName evidence="1">SF4 helicase domain-containing protein</fullName>
    </recommendedName>
</protein>
<sequence length="524" mass="60450">MEAYEKITKDRGIIETLVLGTMLKSLTLFSEYKISESDFIIDKVKFFFSLGRTMSKTHSELDEASVAKFVSSNKLKSEYEKYGGWNSLSSAMEYGKETNISAYIDDLAKNNLLIALDKRGFNITKEMEHNGLKFIPFELFQSMNCREVEEFYEGLISSCSVNSIKNNMKVENLLLTKEDREKLKQKTEAGTPYNIIFEYSEKETGLSDSEESKYIYGLPVLSNRTNGLGKGGGINIISGFSGIGKTTLLFFNYILAMIYQGEKVVIFANEQKSQYFKSMLVSFIAYNIFNYHDLDRNKIDNGDFTDFEEELMEKIEIFLKNRGFEESLKFIYMEEFEISEILRKSKELVAHEGFTVIAVDTFKSENSSDANYTGRLIENSKLLDNFGNKYNVITLLSMQLVTAQENKSSYLSASDLAEAKAVKNVCGLLMLMRKVVNDLELDSTNKKFFLKPYRLKYNKLKKTTEREYIQFDVKDLQKEYRLLFLNKSRRGQDGDVILLRFYGKTGRFEEIGRCEKVYRGQLSY</sequence>
<name>A0AAN5VJV4_CLODI</name>
<dbReference type="Gene3D" id="3.40.50.300">
    <property type="entry name" value="P-loop containing nucleotide triphosphate hydrolases"/>
    <property type="match status" value="1"/>
</dbReference>
<dbReference type="GO" id="GO:0005524">
    <property type="term" value="F:ATP binding"/>
    <property type="evidence" value="ECO:0007669"/>
    <property type="project" value="InterPro"/>
</dbReference>
<evidence type="ECO:0000259" key="1">
    <source>
        <dbReference type="Pfam" id="PF03796"/>
    </source>
</evidence>
<dbReference type="Pfam" id="PF03796">
    <property type="entry name" value="DnaB_C"/>
    <property type="match status" value="1"/>
</dbReference>